<dbReference type="AlphaFoldDB" id="A0AAV4S8R3"/>
<feature type="compositionally biased region" description="Polar residues" evidence="1">
    <location>
        <begin position="75"/>
        <end position="86"/>
    </location>
</feature>
<protein>
    <submittedName>
        <fullName evidence="2">Uncharacterized protein</fullName>
    </submittedName>
</protein>
<dbReference type="Proteomes" id="UP001054837">
    <property type="component" value="Unassembled WGS sequence"/>
</dbReference>
<feature type="region of interest" description="Disordered" evidence="1">
    <location>
        <begin position="75"/>
        <end position="106"/>
    </location>
</feature>
<evidence type="ECO:0000313" key="2">
    <source>
        <dbReference type="EMBL" id="GIY29132.1"/>
    </source>
</evidence>
<reference evidence="2 3" key="1">
    <citation type="submission" date="2021-06" db="EMBL/GenBank/DDBJ databases">
        <title>Caerostris darwini draft genome.</title>
        <authorList>
            <person name="Kono N."/>
            <person name="Arakawa K."/>
        </authorList>
    </citation>
    <scope>NUCLEOTIDE SEQUENCE [LARGE SCALE GENOMIC DNA]</scope>
</reference>
<comment type="caution">
    <text evidence="2">The sequence shown here is derived from an EMBL/GenBank/DDBJ whole genome shotgun (WGS) entry which is preliminary data.</text>
</comment>
<dbReference type="EMBL" id="BPLQ01007278">
    <property type="protein sequence ID" value="GIY29132.1"/>
    <property type="molecule type" value="Genomic_DNA"/>
</dbReference>
<organism evidence="2 3">
    <name type="scientific">Caerostris darwini</name>
    <dbReference type="NCBI Taxonomy" id="1538125"/>
    <lineage>
        <taxon>Eukaryota</taxon>
        <taxon>Metazoa</taxon>
        <taxon>Ecdysozoa</taxon>
        <taxon>Arthropoda</taxon>
        <taxon>Chelicerata</taxon>
        <taxon>Arachnida</taxon>
        <taxon>Araneae</taxon>
        <taxon>Araneomorphae</taxon>
        <taxon>Entelegynae</taxon>
        <taxon>Araneoidea</taxon>
        <taxon>Araneidae</taxon>
        <taxon>Caerostris</taxon>
    </lineage>
</organism>
<proteinExistence type="predicted"/>
<accession>A0AAV4S8R3</accession>
<gene>
    <name evidence="2" type="ORF">CDAR_31831</name>
</gene>
<evidence type="ECO:0000313" key="3">
    <source>
        <dbReference type="Proteomes" id="UP001054837"/>
    </source>
</evidence>
<evidence type="ECO:0000256" key="1">
    <source>
        <dbReference type="SAM" id="MobiDB-lite"/>
    </source>
</evidence>
<sequence>MNILANPGIKQQIPLKTSNTTTSVVYQDKIECSRDIPPPVLPLPRTPKYIDVGAFLLCSFPASCQSLPRSQITQQAATSDSTSQVLGLQLEDSTSHAREPTLEGDLITDSLSREVVREV</sequence>
<keyword evidence="3" id="KW-1185">Reference proteome</keyword>
<name>A0AAV4S8R3_9ARAC</name>